<dbReference type="InterPro" id="IPR058240">
    <property type="entry name" value="rSAM_sf"/>
</dbReference>
<feature type="domain" description="Elp3/MiaA/NifB-like radical SAM core" evidence="5">
    <location>
        <begin position="16"/>
        <end position="209"/>
    </location>
</feature>
<evidence type="ECO:0000256" key="1">
    <source>
        <dbReference type="ARBA" id="ARBA00022691"/>
    </source>
</evidence>
<dbReference type="InterPro" id="IPR013785">
    <property type="entry name" value="Aldolase_TIM"/>
</dbReference>
<evidence type="ECO:0000256" key="2">
    <source>
        <dbReference type="ARBA" id="ARBA00022723"/>
    </source>
</evidence>
<name>A0A7C4D886_STAMA</name>
<evidence type="ECO:0000256" key="3">
    <source>
        <dbReference type="ARBA" id="ARBA00023004"/>
    </source>
</evidence>
<gene>
    <name evidence="6" type="ORF">ENU14_07370</name>
</gene>
<evidence type="ECO:0000313" key="6">
    <source>
        <dbReference type="EMBL" id="HGM59381.1"/>
    </source>
</evidence>
<evidence type="ECO:0000256" key="4">
    <source>
        <dbReference type="ARBA" id="ARBA00023014"/>
    </source>
</evidence>
<keyword evidence="4" id="KW-0411">Iron-sulfur</keyword>
<dbReference type="AlphaFoldDB" id="A0A7C4D886"/>
<dbReference type="PANTHER" id="PTHR43288">
    <property type="entry name" value="BIOTIN SYNTHASE-RELATED PROTEIN, RADICAL SAM SUPERFAMILY"/>
    <property type="match status" value="1"/>
</dbReference>
<dbReference type="EMBL" id="DTBJ01000061">
    <property type="protein sequence ID" value="HGM59381.1"/>
    <property type="molecule type" value="Genomic_DNA"/>
</dbReference>
<dbReference type="Pfam" id="PF04055">
    <property type="entry name" value="Radical_SAM"/>
    <property type="match status" value="1"/>
</dbReference>
<keyword evidence="2" id="KW-0479">Metal-binding</keyword>
<keyword evidence="1" id="KW-0949">S-adenosyl-L-methionine</keyword>
<dbReference type="GO" id="GO:0051536">
    <property type="term" value="F:iron-sulfur cluster binding"/>
    <property type="evidence" value="ECO:0007669"/>
    <property type="project" value="UniProtKB-KW"/>
</dbReference>
<dbReference type="SMART" id="SM00729">
    <property type="entry name" value="Elp3"/>
    <property type="match status" value="1"/>
</dbReference>
<dbReference type="GO" id="GO:0046872">
    <property type="term" value="F:metal ion binding"/>
    <property type="evidence" value="ECO:0007669"/>
    <property type="project" value="UniProtKB-KW"/>
</dbReference>
<protein>
    <submittedName>
        <fullName evidence="6">Radical SAM protein</fullName>
    </submittedName>
</protein>
<reference evidence="6" key="1">
    <citation type="journal article" date="2020" name="mSystems">
        <title>Genome- and Community-Level Interaction Insights into Carbon Utilization and Element Cycling Functions of Hydrothermarchaeota in Hydrothermal Sediment.</title>
        <authorList>
            <person name="Zhou Z."/>
            <person name="Liu Y."/>
            <person name="Xu W."/>
            <person name="Pan J."/>
            <person name="Luo Z.H."/>
            <person name="Li M."/>
        </authorList>
    </citation>
    <scope>NUCLEOTIDE SEQUENCE [LARGE SCALE GENOMIC DNA]</scope>
    <source>
        <strain evidence="6">SpSt-642</strain>
    </source>
</reference>
<dbReference type="InterPro" id="IPR006638">
    <property type="entry name" value="Elp3/MiaA/NifB-like_rSAM"/>
</dbReference>
<dbReference type="InterPro" id="IPR007197">
    <property type="entry name" value="rSAM"/>
</dbReference>
<dbReference type="PANTHER" id="PTHR43288:SF2">
    <property type="entry name" value="RADICAL SAM CORE DOMAIN-CONTAINING PROTEIN"/>
    <property type="match status" value="1"/>
</dbReference>
<dbReference type="SFLD" id="SFLDG01113">
    <property type="entry name" value="Uncharacterised_Radical_SAM_Su"/>
    <property type="match status" value="1"/>
</dbReference>
<organism evidence="6">
    <name type="scientific">Staphylothermus marinus</name>
    <dbReference type="NCBI Taxonomy" id="2280"/>
    <lineage>
        <taxon>Archaea</taxon>
        <taxon>Thermoproteota</taxon>
        <taxon>Thermoprotei</taxon>
        <taxon>Desulfurococcales</taxon>
        <taxon>Desulfurococcaceae</taxon>
        <taxon>Staphylothermus</taxon>
    </lineage>
</organism>
<dbReference type="SUPFAM" id="SSF102114">
    <property type="entry name" value="Radical SAM enzymes"/>
    <property type="match status" value="1"/>
</dbReference>
<keyword evidence="3" id="KW-0408">Iron</keyword>
<sequence>MIILNEIQVFRPGFKYPSISITGDKCWLQCSYCRGRFLKTMIYVDNPNDLKDFVERMYNNINGFLLSGGFNKDGYLPIEDYLIVLSEIKEKYDLSISVHPGLMNSNLIERLSEIGIDVIDYELITDEYVIRYLKNLVKTPRDFIEIYERYIESGFKAVVPHIPIGLGKVDWVYDVIDYLTTTKQDNVVFLIAMDSDPAIWRDSLNILRIARNKLNNLISLGCMRPFEYKRRYDKLIINNYLVDRIVNPIREVISKGNYIVYETCCSLPNSLLNRPGMVSNQLFY</sequence>
<proteinExistence type="predicted"/>
<evidence type="ECO:0000259" key="5">
    <source>
        <dbReference type="SMART" id="SM00729"/>
    </source>
</evidence>
<dbReference type="SFLD" id="SFLDS00029">
    <property type="entry name" value="Radical_SAM"/>
    <property type="match status" value="1"/>
</dbReference>
<dbReference type="Gene3D" id="3.20.20.70">
    <property type="entry name" value="Aldolase class I"/>
    <property type="match status" value="1"/>
</dbReference>
<accession>A0A7C4D886</accession>
<dbReference type="GO" id="GO:0003824">
    <property type="term" value="F:catalytic activity"/>
    <property type="evidence" value="ECO:0007669"/>
    <property type="project" value="InterPro"/>
</dbReference>
<comment type="caution">
    <text evidence="6">The sequence shown here is derived from an EMBL/GenBank/DDBJ whole genome shotgun (WGS) entry which is preliminary data.</text>
</comment>